<gene>
    <name evidence="18" type="ordered locus">trd_1667</name>
</gene>
<dbReference type="OrthoDB" id="9795828at2"/>
<evidence type="ECO:0000256" key="8">
    <source>
        <dbReference type="ARBA" id="ARBA00022679"/>
    </source>
</evidence>
<evidence type="ECO:0000256" key="11">
    <source>
        <dbReference type="ARBA" id="ARBA00023004"/>
    </source>
</evidence>
<dbReference type="Pfam" id="PF07730">
    <property type="entry name" value="HisKA_3"/>
    <property type="match status" value="1"/>
</dbReference>
<dbReference type="STRING" id="309801.trd_1667"/>
<dbReference type="EC" id="2.7.13.3" evidence="4"/>
<evidence type="ECO:0000256" key="14">
    <source>
        <dbReference type="ARBA" id="ARBA00024827"/>
    </source>
</evidence>
<dbReference type="GO" id="GO:0000155">
    <property type="term" value="F:phosphorelay sensor kinase activity"/>
    <property type="evidence" value="ECO:0007669"/>
    <property type="project" value="InterPro"/>
</dbReference>
<dbReference type="InterPro" id="IPR011712">
    <property type="entry name" value="Sig_transdc_His_kin_sub3_dim/P"/>
</dbReference>
<dbReference type="EMBL" id="CP001275">
    <property type="protein sequence ID" value="ACM04699.1"/>
    <property type="molecule type" value="Genomic_DNA"/>
</dbReference>
<dbReference type="InterPro" id="IPR036890">
    <property type="entry name" value="HATPase_C_sf"/>
</dbReference>
<comment type="catalytic activity">
    <reaction evidence="1">
        <text>ATP + protein L-histidine = ADP + protein N-phospho-L-histidine.</text>
        <dbReference type="EC" id="2.7.13.3"/>
    </reaction>
</comment>
<dbReference type="Proteomes" id="UP000000447">
    <property type="component" value="Chromosome"/>
</dbReference>
<evidence type="ECO:0000256" key="13">
    <source>
        <dbReference type="ARBA" id="ARBA00023014"/>
    </source>
</evidence>
<dbReference type="InterPro" id="IPR003594">
    <property type="entry name" value="HATPase_dom"/>
</dbReference>
<evidence type="ECO:0000256" key="5">
    <source>
        <dbReference type="ARBA" id="ARBA00017322"/>
    </source>
</evidence>
<dbReference type="RefSeq" id="WP_015922610.1">
    <property type="nucleotide sequence ID" value="NC_011959.1"/>
</dbReference>
<keyword evidence="9" id="KW-0479">Metal-binding</keyword>
<dbReference type="PROSITE" id="PS50109">
    <property type="entry name" value="HIS_KIN"/>
    <property type="match status" value="1"/>
</dbReference>
<dbReference type="SMART" id="SM00387">
    <property type="entry name" value="HATPase_c"/>
    <property type="match status" value="1"/>
</dbReference>
<evidence type="ECO:0000256" key="1">
    <source>
        <dbReference type="ARBA" id="ARBA00000085"/>
    </source>
</evidence>
<feature type="domain" description="Histidine kinase" evidence="17">
    <location>
        <begin position="137"/>
        <end position="338"/>
    </location>
</feature>
<dbReference type="SUPFAM" id="SSF55874">
    <property type="entry name" value="ATPase domain of HSP90 chaperone/DNA topoisomerase II/histidine kinase"/>
    <property type="match status" value="1"/>
</dbReference>
<dbReference type="HOGENOM" id="CLU_000445_20_0_0"/>
<dbReference type="AlphaFoldDB" id="B9L0H2"/>
<dbReference type="GO" id="GO:0046983">
    <property type="term" value="F:protein dimerization activity"/>
    <property type="evidence" value="ECO:0007669"/>
    <property type="project" value="InterPro"/>
</dbReference>
<keyword evidence="7" id="KW-0963">Cytoplasm</keyword>
<evidence type="ECO:0000313" key="19">
    <source>
        <dbReference type="Proteomes" id="UP000000447"/>
    </source>
</evidence>
<dbReference type="GO" id="GO:0051539">
    <property type="term" value="F:4 iron, 4 sulfur cluster binding"/>
    <property type="evidence" value="ECO:0007669"/>
    <property type="project" value="UniProtKB-KW"/>
</dbReference>
<feature type="region of interest" description="Disordered" evidence="16">
    <location>
        <begin position="339"/>
        <end position="364"/>
    </location>
</feature>
<reference evidence="18 19" key="1">
    <citation type="journal article" date="2009" name="PLoS ONE">
        <title>Complete genome sequence of the aerobic CO-oxidizing thermophile Thermomicrobium roseum.</title>
        <authorList>
            <person name="Wu D."/>
            <person name="Raymond J."/>
            <person name="Wu M."/>
            <person name="Chatterji S."/>
            <person name="Ren Q."/>
            <person name="Graham J.E."/>
            <person name="Bryant D.A."/>
            <person name="Robb F."/>
            <person name="Colman A."/>
            <person name="Tallon L.J."/>
            <person name="Badger J.H."/>
            <person name="Madupu R."/>
            <person name="Ward N.L."/>
            <person name="Eisen J.A."/>
        </authorList>
    </citation>
    <scope>NUCLEOTIDE SEQUENCE [LARGE SCALE GENOMIC DNA]</scope>
    <source>
        <strain evidence="19">ATCC 27502 / DSM 5159 / P-2</strain>
    </source>
</reference>
<feature type="compositionally biased region" description="Basic and acidic residues" evidence="16">
    <location>
        <begin position="350"/>
        <end position="364"/>
    </location>
</feature>
<accession>B9L0H2</accession>
<dbReference type="PANTHER" id="PTHR24421">
    <property type="entry name" value="NITRATE/NITRITE SENSOR PROTEIN NARX-RELATED"/>
    <property type="match status" value="1"/>
</dbReference>
<evidence type="ECO:0000313" key="18">
    <source>
        <dbReference type="EMBL" id="ACM04699.1"/>
    </source>
</evidence>
<keyword evidence="8" id="KW-0808">Transferase</keyword>
<evidence type="ECO:0000256" key="3">
    <source>
        <dbReference type="ARBA" id="ARBA00004496"/>
    </source>
</evidence>
<feature type="compositionally biased region" description="Low complexity" evidence="16">
    <location>
        <begin position="339"/>
        <end position="349"/>
    </location>
</feature>
<dbReference type="KEGG" id="tro:trd_1667"/>
<keyword evidence="10 18" id="KW-0418">Kinase</keyword>
<dbReference type="CDD" id="cd16917">
    <property type="entry name" value="HATPase_UhpB-NarQ-NarX-like"/>
    <property type="match status" value="1"/>
</dbReference>
<keyword evidence="13" id="KW-0411">Iron-sulfur</keyword>
<evidence type="ECO:0000256" key="10">
    <source>
        <dbReference type="ARBA" id="ARBA00022777"/>
    </source>
</evidence>
<dbReference type="GO" id="GO:0005737">
    <property type="term" value="C:cytoplasm"/>
    <property type="evidence" value="ECO:0007669"/>
    <property type="project" value="UniProtKB-SubCell"/>
</dbReference>
<organism evidence="18 19">
    <name type="scientific">Thermomicrobium roseum (strain ATCC 27502 / DSM 5159 / P-2)</name>
    <dbReference type="NCBI Taxonomy" id="309801"/>
    <lineage>
        <taxon>Bacteria</taxon>
        <taxon>Pseudomonadati</taxon>
        <taxon>Thermomicrobiota</taxon>
        <taxon>Thermomicrobia</taxon>
        <taxon>Thermomicrobiales</taxon>
        <taxon>Thermomicrobiaceae</taxon>
        <taxon>Thermomicrobium</taxon>
    </lineage>
</organism>
<keyword evidence="6" id="KW-0004">4Fe-4S</keyword>
<evidence type="ECO:0000256" key="4">
    <source>
        <dbReference type="ARBA" id="ARBA00012438"/>
    </source>
</evidence>
<evidence type="ECO:0000256" key="2">
    <source>
        <dbReference type="ARBA" id="ARBA00001966"/>
    </source>
</evidence>
<sequence>MTESVAQILSDLSREAEEAILALERHLHGIRSRVDTLTSELEQQRLRMQLHVEERLVDAGGKLPEDELHTLQSFEDTLASQLARAQALGRQLAGFLQLLAVSRQQLSGSGTLPDLKAAKDLLVRQAMVRAQEEERRRLAREIHDGPAQVLANAILTIQYLARLIERGDITTEELRQELDRVEAILRAGLSETRQFMFALQPTTLQQHGLLRTLALYLETLRRQFPAQLVVELPETLPPLTPEQELAAFRVIQEALHNVQRHAHASHCWLRIFAHPSEIVIEVADDGQGFRPGAVVPTSSGGFGLRGMRERAELVGGQLEIQSEPGHGTTIRLHLSLATASGEEGTTTGTAEERAPIEEQKERIA</sequence>
<dbReference type="InterPro" id="IPR005467">
    <property type="entry name" value="His_kinase_dom"/>
</dbReference>
<evidence type="ECO:0000256" key="15">
    <source>
        <dbReference type="ARBA" id="ARBA00030800"/>
    </source>
</evidence>
<evidence type="ECO:0000256" key="12">
    <source>
        <dbReference type="ARBA" id="ARBA00023012"/>
    </source>
</evidence>
<dbReference type="InterPro" id="IPR004358">
    <property type="entry name" value="Sig_transdc_His_kin-like_C"/>
</dbReference>
<dbReference type="Gene3D" id="1.20.5.1930">
    <property type="match status" value="1"/>
</dbReference>
<dbReference type="GO" id="GO:0046872">
    <property type="term" value="F:metal ion binding"/>
    <property type="evidence" value="ECO:0007669"/>
    <property type="project" value="UniProtKB-KW"/>
</dbReference>
<proteinExistence type="predicted"/>
<keyword evidence="19" id="KW-1185">Reference proteome</keyword>
<keyword evidence="12" id="KW-0902">Two-component regulatory system</keyword>
<evidence type="ECO:0000256" key="9">
    <source>
        <dbReference type="ARBA" id="ARBA00022723"/>
    </source>
</evidence>
<name>B9L0H2_THERP</name>
<evidence type="ECO:0000259" key="17">
    <source>
        <dbReference type="PROSITE" id="PS50109"/>
    </source>
</evidence>
<comment type="cofactor">
    <cofactor evidence="2">
        <name>[4Fe-4S] cluster</name>
        <dbReference type="ChEBI" id="CHEBI:49883"/>
    </cofactor>
</comment>
<comment type="function">
    <text evidence="14">Member of the two-component regulatory system NreB/NreC involved in the control of dissimilatory nitrate/nitrite reduction in response to oxygen. NreB functions as a direct oxygen sensor histidine kinase which is autophosphorylated, in the absence of oxygen, probably at the conserved histidine residue, and transfers its phosphate group probably to a conserved aspartate residue of NreC. NreB/NreC activates the expression of the nitrate (narGHJI) and nitrite (nir) reductase operons, as well as the putative nitrate transporter gene narT.</text>
</comment>
<evidence type="ECO:0000256" key="7">
    <source>
        <dbReference type="ARBA" id="ARBA00022490"/>
    </source>
</evidence>
<protein>
    <recommendedName>
        <fullName evidence="5">Oxygen sensor histidine kinase NreB</fullName>
        <ecNumber evidence="4">2.7.13.3</ecNumber>
    </recommendedName>
    <alternativeName>
        <fullName evidence="15">Nitrogen regulation protein B</fullName>
    </alternativeName>
</protein>
<dbReference type="eggNOG" id="COG4585">
    <property type="taxonomic scope" value="Bacteria"/>
</dbReference>
<evidence type="ECO:0000256" key="6">
    <source>
        <dbReference type="ARBA" id="ARBA00022485"/>
    </source>
</evidence>
<dbReference type="Gene3D" id="3.30.565.10">
    <property type="entry name" value="Histidine kinase-like ATPase, C-terminal domain"/>
    <property type="match status" value="1"/>
</dbReference>
<dbReference type="PRINTS" id="PR00344">
    <property type="entry name" value="BCTRLSENSOR"/>
</dbReference>
<keyword evidence="11" id="KW-0408">Iron</keyword>
<evidence type="ECO:0000256" key="16">
    <source>
        <dbReference type="SAM" id="MobiDB-lite"/>
    </source>
</evidence>
<comment type="subcellular location">
    <subcellularLocation>
        <location evidence="3">Cytoplasm</location>
    </subcellularLocation>
</comment>
<dbReference type="InterPro" id="IPR050482">
    <property type="entry name" value="Sensor_HK_TwoCompSys"/>
</dbReference>
<dbReference type="Pfam" id="PF02518">
    <property type="entry name" value="HATPase_c"/>
    <property type="match status" value="1"/>
</dbReference>
<dbReference type="GO" id="GO:0016020">
    <property type="term" value="C:membrane"/>
    <property type="evidence" value="ECO:0007669"/>
    <property type="project" value="InterPro"/>
</dbReference>